<dbReference type="PANTHER" id="PTHR12035">
    <property type="entry name" value="SIALIC ACID BINDING IMMUNOGLOBULIN-LIKE LECTIN"/>
    <property type="match status" value="1"/>
</dbReference>
<feature type="region of interest" description="Disordered" evidence="5">
    <location>
        <begin position="546"/>
        <end position="646"/>
    </location>
</feature>
<feature type="domain" description="Ig-like" evidence="7">
    <location>
        <begin position="160"/>
        <end position="259"/>
    </location>
</feature>
<dbReference type="Gene3D" id="2.60.40.10">
    <property type="entry name" value="Immunoglobulins"/>
    <property type="match status" value="4"/>
</dbReference>
<dbReference type="AlphaFoldDB" id="A0A8T2MRN0"/>
<comment type="subcellular location">
    <subcellularLocation>
        <location evidence="1">Membrane</location>
        <topology evidence="1">Single-pass membrane protein</topology>
    </subcellularLocation>
</comment>
<evidence type="ECO:0000256" key="3">
    <source>
        <dbReference type="ARBA" id="ARBA00022989"/>
    </source>
</evidence>
<evidence type="ECO:0000256" key="6">
    <source>
        <dbReference type="SAM" id="Phobius"/>
    </source>
</evidence>
<dbReference type="GO" id="GO:0033691">
    <property type="term" value="F:sialic acid binding"/>
    <property type="evidence" value="ECO:0007669"/>
    <property type="project" value="TreeGrafter"/>
</dbReference>
<comment type="caution">
    <text evidence="8">The sequence shown here is derived from an EMBL/GenBank/DDBJ whole genome shotgun (WGS) entry which is preliminary data.</text>
</comment>
<keyword evidence="4 6" id="KW-0472">Membrane</keyword>
<dbReference type="Proteomes" id="UP000824540">
    <property type="component" value="Unassembled WGS sequence"/>
</dbReference>
<keyword evidence="9" id="KW-1185">Reference proteome</keyword>
<dbReference type="InterPro" id="IPR036179">
    <property type="entry name" value="Ig-like_dom_sf"/>
</dbReference>
<accession>A0A8T2MRN0</accession>
<dbReference type="SUPFAM" id="SSF48726">
    <property type="entry name" value="Immunoglobulin"/>
    <property type="match status" value="2"/>
</dbReference>
<feature type="compositionally biased region" description="Low complexity" evidence="5">
    <location>
        <begin position="587"/>
        <end position="601"/>
    </location>
</feature>
<dbReference type="PROSITE" id="PS50835">
    <property type="entry name" value="IG_LIKE"/>
    <property type="match status" value="2"/>
</dbReference>
<dbReference type="GO" id="GO:0005886">
    <property type="term" value="C:plasma membrane"/>
    <property type="evidence" value="ECO:0007669"/>
    <property type="project" value="TreeGrafter"/>
</dbReference>
<dbReference type="PANTHER" id="PTHR12035:SF125">
    <property type="entry name" value="SIALIC ACID-BINDING IG-LIKE LECTIN 5"/>
    <property type="match status" value="1"/>
</dbReference>
<sequence>MRHSQGDTPTLLCLSTNTLGSSSLQLLVPSLDCYSGALSREFLIWMPQSIEALSGSCMLIPCRFHIPPKYEKCLVLETKGQWKRGNTGGTVVFDSSEDESNSVQGNITGDLQKNNCTTILYNLPPDFRDNYFFKLECANVLEWNFQQSLFIKATDSPPKPKLTPVKVEVTEGSSISGSGSCSRTAAEISCSCESRGNPSPSMEWRVSGLRVTNSTDRVIREEQLGNTGLRSSLTMRHSQRDTPTLLCLSTNTVGSSSLQLLVPSLGPALQHKDMFGAFLILIGCQVQGALSREWAIWMPQSIEALSGSCVLIPCRFEIPSEWESKLIKPAKGMWLKGGMLGDNAVFDSSKTQSENSIQGNLTGDLLKKSCTTILHNLPSGYSDKYYFRLECPNKLKWSFQTIVQMNVQDSPPKPKLTPVKVKVTEGSSVSLSCSAAAPCPTLPPTLTWTPRLSDSEDQLQENQDQTKSISGSGSCSRTAAEISCTCESRGNPSPSMEWLVFSIGLLVIGILVGALVTGLLWGVTQCCTQRPSRQWASDHGTTCLSEAPIRDERAEESPPTQTGEEIYANQVMMTRRQRDGEEHGEAETQTQIQTETQSQAADDSLHYASVTFSARTNKQESSGAVKDPPQEAGGGENVLYSTVMKR</sequence>
<evidence type="ECO:0000256" key="4">
    <source>
        <dbReference type="ARBA" id="ARBA00023136"/>
    </source>
</evidence>
<proteinExistence type="predicted"/>
<keyword evidence="2 6" id="KW-0812">Transmembrane</keyword>
<evidence type="ECO:0000259" key="7">
    <source>
        <dbReference type="PROSITE" id="PS50835"/>
    </source>
</evidence>
<evidence type="ECO:0000313" key="8">
    <source>
        <dbReference type="EMBL" id="KAG9330764.1"/>
    </source>
</evidence>
<dbReference type="InterPro" id="IPR007110">
    <property type="entry name" value="Ig-like_dom"/>
</dbReference>
<name>A0A8T2MRN0_9TELE</name>
<organism evidence="8 9">
    <name type="scientific">Albula glossodonta</name>
    <name type="common">roundjaw bonefish</name>
    <dbReference type="NCBI Taxonomy" id="121402"/>
    <lineage>
        <taxon>Eukaryota</taxon>
        <taxon>Metazoa</taxon>
        <taxon>Chordata</taxon>
        <taxon>Craniata</taxon>
        <taxon>Vertebrata</taxon>
        <taxon>Euteleostomi</taxon>
        <taxon>Actinopterygii</taxon>
        <taxon>Neopterygii</taxon>
        <taxon>Teleostei</taxon>
        <taxon>Albuliformes</taxon>
        <taxon>Albulidae</taxon>
        <taxon>Albula</taxon>
    </lineage>
</organism>
<evidence type="ECO:0000256" key="1">
    <source>
        <dbReference type="ARBA" id="ARBA00004167"/>
    </source>
</evidence>
<feature type="compositionally biased region" description="Basic and acidic residues" evidence="5">
    <location>
        <begin position="576"/>
        <end position="586"/>
    </location>
</feature>
<gene>
    <name evidence="8" type="ORF">JZ751_022161</name>
</gene>
<feature type="domain" description="Ig-like" evidence="7">
    <location>
        <begin position="414"/>
        <end position="485"/>
    </location>
</feature>
<dbReference type="EMBL" id="JAFBMS010000462">
    <property type="protein sequence ID" value="KAG9330764.1"/>
    <property type="molecule type" value="Genomic_DNA"/>
</dbReference>
<reference evidence="8" key="1">
    <citation type="thesis" date="2021" institute="BYU ScholarsArchive" country="Provo, UT, USA">
        <title>Applications of and Algorithms for Genome Assembly and Genomic Analyses with an Emphasis on Marine Teleosts.</title>
        <authorList>
            <person name="Pickett B.D."/>
        </authorList>
    </citation>
    <scope>NUCLEOTIDE SEQUENCE</scope>
    <source>
        <strain evidence="8">HI-2016</strain>
    </source>
</reference>
<evidence type="ECO:0000256" key="5">
    <source>
        <dbReference type="SAM" id="MobiDB-lite"/>
    </source>
</evidence>
<evidence type="ECO:0000313" key="9">
    <source>
        <dbReference type="Proteomes" id="UP000824540"/>
    </source>
</evidence>
<keyword evidence="3 6" id="KW-1133">Transmembrane helix</keyword>
<evidence type="ECO:0000256" key="2">
    <source>
        <dbReference type="ARBA" id="ARBA00022692"/>
    </source>
</evidence>
<dbReference type="InterPro" id="IPR013783">
    <property type="entry name" value="Ig-like_fold"/>
</dbReference>
<dbReference type="GO" id="GO:0007155">
    <property type="term" value="P:cell adhesion"/>
    <property type="evidence" value="ECO:0007669"/>
    <property type="project" value="TreeGrafter"/>
</dbReference>
<dbReference type="InterPro" id="IPR051036">
    <property type="entry name" value="SIGLEC"/>
</dbReference>
<feature type="transmembrane region" description="Helical" evidence="6">
    <location>
        <begin position="498"/>
        <end position="523"/>
    </location>
</feature>
<protein>
    <recommendedName>
        <fullName evidence="7">Ig-like domain-containing protein</fullName>
    </recommendedName>
</protein>
<feature type="compositionally biased region" description="Polar residues" evidence="5">
    <location>
        <begin position="610"/>
        <end position="622"/>
    </location>
</feature>